<dbReference type="PROSITE" id="PS00028">
    <property type="entry name" value="ZINC_FINGER_C2H2_1"/>
    <property type="match status" value="1"/>
</dbReference>
<feature type="region of interest" description="Disordered" evidence="2">
    <location>
        <begin position="96"/>
        <end position="122"/>
    </location>
</feature>
<reference evidence="4 5" key="2">
    <citation type="submission" date="2019-01" db="EMBL/GenBank/DDBJ databases">
        <title>A chromosome length genome reference of the Java medaka (oryzias javanicus).</title>
        <authorList>
            <person name="Herpin A."/>
            <person name="Takehana Y."/>
            <person name="Naruse K."/>
            <person name="Ansai S."/>
            <person name="Kawaguchi M."/>
        </authorList>
    </citation>
    <scope>NUCLEOTIDE SEQUENCE [LARGE SCALE GENOMIC DNA]</scope>
    <source>
        <strain evidence="4">RS831</strain>
        <tissue evidence="4">Whole body</tissue>
    </source>
</reference>
<keyword evidence="5" id="KW-1185">Reference proteome</keyword>
<evidence type="ECO:0000313" key="4">
    <source>
        <dbReference type="EMBL" id="RVE73192.1"/>
    </source>
</evidence>
<keyword evidence="1" id="KW-0862">Zinc</keyword>
<evidence type="ECO:0000256" key="1">
    <source>
        <dbReference type="PROSITE-ProRule" id="PRU00042"/>
    </source>
</evidence>
<name>A0A3S2MSC9_ORYJA</name>
<evidence type="ECO:0000256" key="2">
    <source>
        <dbReference type="SAM" id="MobiDB-lite"/>
    </source>
</evidence>
<feature type="domain" description="C2H2-type" evidence="3">
    <location>
        <begin position="6"/>
        <end position="36"/>
    </location>
</feature>
<dbReference type="GO" id="GO:0008270">
    <property type="term" value="F:zinc ion binding"/>
    <property type="evidence" value="ECO:0007669"/>
    <property type="project" value="UniProtKB-KW"/>
</dbReference>
<evidence type="ECO:0000259" key="3">
    <source>
        <dbReference type="PROSITE" id="PS50157"/>
    </source>
</evidence>
<keyword evidence="1" id="KW-0479">Metal-binding</keyword>
<keyword evidence="1" id="KW-0863">Zinc-finger</keyword>
<dbReference type="AlphaFoldDB" id="A0A3S2MSC9"/>
<dbReference type="EMBL" id="CM012441">
    <property type="protein sequence ID" value="RVE73192.1"/>
    <property type="molecule type" value="Genomic_DNA"/>
</dbReference>
<dbReference type="PROSITE" id="PS50157">
    <property type="entry name" value="ZINC_FINGER_C2H2_2"/>
    <property type="match status" value="1"/>
</dbReference>
<accession>A0A3S2MSC9</accession>
<organism evidence="4 5">
    <name type="scientific">Oryzias javanicus</name>
    <name type="common">Javanese ricefish</name>
    <name type="synonym">Aplocheilus javanicus</name>
    <dbReference type="NCBI Taxonomy" id="123683"/>
    <lineage>
        <taxon>Eukaryota</taxon>
        <taxon>Metazoa</taxon>
        <taxon>Chordata</taxon>
        <taxon>Craniata</taxon>
        <taxon>Vertebrata</taxon>
        <taxon>Euteleostomi</taxon>
        <taxon>Actinopterygii</taxon>
        <taxon>Neopterygii</taxon>
        <taxon>Teleostei</taxon>
        <taxon>Neoteleostei</taxon>
        <taxon>Acanthomorphata</taxon>
        <taxon>Ovalentaria</taxon>
        <taxon>Atherinomorphae</taxon>
        <taxon>Beloniformes</taxon>
        <taxon>Adrianichthyidae</taxon>
        <taxon>Oryziinae</taxon>
        <taxon>Oryzias</taxon>
    </lineage>
</organism>
<proteinExistence type="predicted"/>
<reference evidence="4 5" key="1">
    <citation type="submission" date="2018-11" db="EMBL/GenBank/DDBJ databases">
        <authorList>
            <person name="Lopez-Roques C."/>
            <person name="Donnadieu C."/>
            <person name="Bouchez O."/>
            <person name="Klopp C."/>
            <person name="Cabau C."/>
            <person name="Zahm M."/>
        </authorList>
    </citation>
    <scope>NUCLEOTIDE SEQUENCE [LARGE SCALE GENOMIC DNA]</scope>
    <source>
        <strain evidence="4">RS831</strain>
        <tissue evidence="4">Whole body</tissue>
    </source>
</reference>
<sequence length="122" mass="14048">MANYRYSCGIDTCNATFTTFTAFRSHMHRNHRGRETTEEDSNFELDKENTFADALSVFFASFYVLNLEYQEAACTTLELIQRFFVRINPEEGTKLENFKLDDQSPQCSGQHVKKPPTSAPCK</sequence>
<dbReference type="InterPro" id="IPR013087">
    <property type="entry name" value="Znf_C2H2_type"/>
</dbReference>
<gene>
    <name evidence="4" type="ORF">OJAV_G00047810</name>
</gene>
<dbReference type="OrthoDB" id="8196415at2759"/>
<dbReference type="Proteomes" id="UP000283210">
    <property type="component" value="Chromosome 5"/>
</dbReference>
<protein>
    <recommendedName>
        <fullName evidence="3">C2H2-type domain-containing protein</fullName>
    </recommendedName>
</protein>
<evidence type="ECO:0000313" key="5">
    <source>
        <dbReference type="Proteomes" id="UP000283210"/>
    </source>
</evidence>